<feature type="compositionally biased region" description="Polar residues" evidence="1">
    <location>
        <begin position="47"/>
        <end position="58"/>
    </location>
</feature>
<evidence type="ECO:0000313" key="3">
    <source>
        <dbReference type="Proteomes" id="UP000827724"/>
    </source>
</evidence>
<dbReference type="EMBL" id="JAIWOZ010000002">
    <property type="protein sequence ID" value="KAH6609767.1"/>
    <property type="molecule type" value="Genomic_DNA"/>
</dbReference>
<sequence length="368" mass="38238">MKSNVVVAIVAYRSSRYTIQQIRRRPSSSIHESGRPAATLRMDPVRGTSSDSTDSAQLVQAEDDEGPERRDADVFHCVHLDDLPRHRVVAGPHLRRQAGVLEEPQGRGHDGVQEHAVRLVERRGSEEDAEDGFAVQDGAPGVAVLEVEVDDGVDDVVGGEVVDGGYGRGASPGRRKAGRRVGGGVRAAHRGRAQAGPGRHQAVLRSVAAPVRVPAGGHESRGRRGSAPGRPHGAEPRAVLTEAVGGRRQVVAEGRRRPLSRRDGQVVVGDVLLDAPPQALQQRIDAVDLCLELQAEADAAAGLLPLEIDAGAVPFCDSEATAGVVSSALEPSSWLDPELASSSAMDSDKAAGGGGSSAARGAAAGPCG</sequence>
<keyword evidence="3" id="KW-1185">Reference proteome</keyword>
<dbReference type="Proteomes" id="UP000827724">
    <property type="component" value="Unassembled WGS sequence"/>
</dbReference>
<evidence type="ECO:0000256" key="1">
    <source>
        <dbReference type="SAM" id="MobiDB-lite"/>
    </source>
</evidence>
<protein>
    <submittedName>
        <fullName evidence="2">Uncharacterized protein</fullName>
    </submittedName>
</protein>
<feature type="compositionally biased region" description="Gly residues" evidence="1">
    <location>
        <begin position="161"/>
        <end position="170"/>
    </location>
</feature>
<feature type="compositionally biased region" description="Low complexity" evidence="1">
    <location>
        <begin position="357"/>
        <end position="368"/>
    </location>
</feature>
<gene>
    <name evidence="2" type="ORF">Trco_003113</name>
</gene>
<feature type="region of interest" description="Disordered" evidence="1">
    <location>
        <begin position="23"/>
        <end position="70"/>
    </location>
</feature>
<reference evidence="2" key="1">
    <citation type="submission" date="2021-08" db="EMBL/GenBank/DDBJ databases">
        <title>Chromosome-Level Trichoderma cornu-damae using Hi-C Data.</title>
        <authorList>
            <person name="Kim C.S."/>
        </authorList>
    </citation>
    <scope>NUCLEOTIDE SEQUENCE</scope>
    <source>
        <strain evidence="2">KA19-0412C</strain>
    </source>
</reference>
<proteinExistence type="predicted"/>
<comment type="caution">
    <text evidence="2">The sequence shown here is derived from an EMBL/GenBank/DDBJ whole genome shotgun (WGS) entry which is preliminary data.</text>
</comment>
<name>A0A9P8QW75_9HYPO</name>
<dbReference type="AlphaFoldDB" id="A0A9P8QW75"/>
<evidence type="ECO:0000313" key="2">
    <source>
        <dbReference type="EMBL" id="KAH6609767.1"/>
    </source>
</evidence>
<feature type="region of interest" description="Disordered" evidence="1">
    <location>
        <begin position="156"/>
        <end position="182"/>
    </location>
</feature>
<feature type="region of interest" description="Disordered" evidence="1">
    <location>
        <begin position="212"/>
        <end position="235"/>
    </location>
</feature>
<organism evidence="2 3">
    <name type="scientific">Trichoderma cornu-damae</name>
    <dbReference type="NCBI Taxonomy" id="654480"/>
    <lineage>
        <taxon>Eukaryota</taxon>
        <taxon>Fungi</taxon>
        <taxon>Dikarya</taxon>
        <taxon>Ascomycota</taxon>
        <taxon>Pezizomycotina</taxon>
        <taxon>Sordariomycetes</taxon>
        <taxon>Hypocreomycetidae</taxon>
        <taxon>Hypocreales</taxon>
        <taxon>Hypocreaceae</taxon>
        <taxon>Trichoderma</taxon>
    </lineage>
</organism>
<accession>A0A9P8QW75</accession>
<feature type="region of interest" description="Disordered" evidence="1">
    <location>
        <begin position="337"/>
        <end position="368"/>
    </location>
</feature>